<dbReference type="PANTHER" id="PTHR21315">
    <property type="entry name" value="APRATAXIN AND PNK-LIKE FACTOR-RELATED"/>
    <property type="match status" value="1"/>
</dbReference>
<gene>
    <name evidence="4" type="primary">LOC106743643</name>
</gene>
<feature type="compositionally biased region" description="Acidic residues" evidence="1">
    <location>
        <begin position="314"/>
        <end position="325"/>
    </location>
</feature>
<dbReference type="Proteomes" id="UP000515204">
    <property type="component" value="Unplaced"/>
</dbReference>
<feature type="compositionally biased region" description="Basic and acidic residues" evidence="1">
    <location>
        <begin position="217"/>
        <end position="244"/>
    </location>
</feature>
<dbReference type="GO" id="GO:0035861">
    <property type="term" value="C:site of double-strand break"/>
    <property type="evidence" value="ECO:0007669"/>
    <property type="project" value="TreeGrafter"/>
</dbReference>
<dbReference type="GO" id="GO:0003906">
    <property type="term" value="F:DNA-(apurinic or apyrimidinic site) endonuclease activity"/>
    <property type="evidence" value="ECO:0007669"/>
    <property type="project" value="InterPro"/>
</dbReference>
<dbReference type="OrthoDB" id="10256774at2759"/>
<feature type="domain" description="PBZ-type" evidence="2">
    <location>
        <begin position="288"/>
        <end position="313"/>
    </location>
</feature>
<proteinExistence type="predicted"/>
<dbReference type="Gene3D" id="2.60.200.20">
    <property type="match status" value="1"/>
</dbReference>
<evidence type="ECO:0000313" key="3">
    <source>
        <dbReference type="Proteomes" id="UP000515204"/>
    </source>
</evidence>
<evidence type="ECO:0000313" key="4">
    <source>
        <dbReference type="RefSeq" id="XP_014473168.1"/>
    </source>
</evidence>
<dbReference type="CDD" id="cd22671">
    <property type="entry name" value="FHA_APTX-like"/>
    <property type="match status" value="1"/>
</dbReference>
<dbReference type="KEGG" id="dqu:106743643"/>
<dbReference type="Pfam" id="PF10283">
    <property type="entry name" value="zf-CCHH"/>
    <property type="match status" value="2"/>
</dbReference>
<dbReference type="GO" id="GO:0006302">
    <property type="term" value="P:double-strand break repair"/>
    <property type="evidence" value="ECO:0007669"/>
    <property type="project" value="InterPro"/>
</dbReference>
<feature type="compositionally biased region" description="Basic and acidic residues" evidence="1">
    <location>
        <begin position="394"/>
        <end position="407"/>
    </location>
</feature>
<evidence type="ECO:0000256" key="1">
    <source>
        <dbReference type="SAM" id="MobiDB-lite"/>
    </source>
</evidence>
<name>A0A6P3X4E6_DINQU</name>
<feature type="compositionally biased region" description="Basic residues" evidence="1">
    <location>
        <begin position="335"/>
        <end position="358"/>
    </location>
</feature>
<evidence type="ECO:0000259" key="2">
    <source>
        <dbReference type="Pfam" id="PF10283"/>
    </source>
</evidence>
<reference evidence="4" key="1">
    <citation type="submission" date="2025-08" db="UniProtKB">
        <authorList>
            <consortium name="RefSeq"/>
        </authorList>
    </citation>
    <scope>IDENTIFICATION</scope>
</reference>
<dbReference type="GeneID" id="106743643"/>
<protein>
    <submittedName>
        <fullName evidence="4">Uncharacterized protein LOC106743643 isoform X1</fullName>
    </submittedName>
</protein>
<dbReference type="SUPFAM" id="SSF49879">
    <property type="entry name" value="SMAD/FHA domain"/>
    <property type="match status" value="1"/>
</dbReference>
<accession>A0A6P3X4E6</accession>
<feature type="domain" description="PBZ-type" evidence="2">
    <location>
        <begin position="326"/>
        <end position="348"/>
    </location>
</feature>
<dbReference type="GO" id="GO:0008408">
    <property type="term" value="F:3'-5' exonuclease activity"/>
    <property type="evidence" value="ECO:0007669"/>
    <property type="project" value="InterPro"/>
</dbReference>
<feature type="compositionally biased region" description="Basic and acidic residues" evidence="1">
    <location>
        <begin position="261"/>
        <end position="291"/>
    </location>
</feature>
<dbReference type="PANTHER" id="PTHR21315:SF2">
    <property type="entry name" value="APRATAXIN AND PNK-LIKE FACTOR"/>
    <property type="match status" value="1"/>
</dbReference>
<sequence>MTKTLQILRVDHDLVQKANLQIGNNIIGRGITTECNDKPVLKHTLIINLSPDDEMTITPMVPCYMKPSGCTRWQPLRFGSSTPIKPGDVCSLLPDKCWFKVISVPETMEKNDQTLKRKAEEDFNQDIVDSKKVCLSFNTEAVTSAVETLNDFLNDKDSLAKCPIPVINGNEHGDTAAPFLQEIYSTSYPEGSDVSATCSKISSDLPDAAEASVECESNAKREKRSDESTNVEPEERPTCDLDAHFDQASDQEAIIEAVAPMRDESRSPVARRDRASNSNRENNDVPKREKCTYGTRCYRKNPNHKNNYSHPGDADYDADADEVDNREECPYGNKCYRKNPQHKAQFKHISMPRRRRKVANSAQQPAVVDTETDASSMESVDESDYEPSVYTESSDTRSDSDESRSEWEDGTTG</sequence>
<dbReference type="InterPro" id="IPR019406">
    <property type="entry name" value="APLF_PBZ"/>
</dbReference>
<dbReference type="RefSeq" id="XP_014473168.1">
    <property type="nucleotide sequence ID" value="XM_014617682.1"/>
</dbReference>
<dbReference type="GO" id="GO:0005634">
    <property type="term" value="C:nucleus"/>
    <property type="evidence" value="ECO:0007669"/>
    <property type="project" value="TreeGrafter"/>
</dbReference>
<feature type="region of interest" description="Disordered" evidence="1">
    <location>
        <begin position="212"/>
        <end position="244"/>
    </location>
</feature>
<feature type="region of interest" description="Disordered" evidence="1">
    <location>
        <begin position="258"/>
        <end position="413"/>
    </location>
</feature>
<organism evidence="3 4">
    <name type="scientific">Dinoponera quadriceps</name>
    <name type="common">South American ant</name>
    <dbReference type="NCBI Taxonomy" id="609295"/>
    <lineage>
        <taxon>Eukaryota</taxon>
        <taxon>Metazoa</taxon>
        <taxon>Ecdysozoa</taxon>
        <taxon>Arthropoda</taxon>
        <taxon>Hexapoda</taxon>
        <taxon>Insecta</taxon>
        <taxon>Pterygota</taxon>
        <taxon>Neoptera</taxon>
        <taxon>Endopterygota</taxon>
        <taxon>Hymenoptera</taxon>
        <taxon>Apocrita</taxon>
        <taxon>Aculeata</taxon>
        <taxon>Formicoidea</taxon>
        <taxon>Formicidae</taxon>
        <taxon>Ponerinae</taxon>
        <taxon>Ponerini</taxon>
        <taxon>Dinoponera</taxon>
    </lineage>
</organism>
<keyword evidence="3" id="KW-1185">Reference proteome</keyword>
<dbReference type="InterPro" id="IPR008984">
    <property type="entry name" value="SMAD_FHA_dom_sf"/>
</dbReference>
<dbReference type="AlphaFoldDB" id="A0A6P3X4E6"/>
<dbReference type="InterPro" id="IPR039253">
    <property type="entry name" value="APLF"/>
</dbReference>